<dbReference type="Pfam" id="PF22673">
    <property type="entry name" value="MCP-like_PDC_1"/>
    <property type="match status" value="1"/>
</dbReference>
<keyword evidence="4" id="KW-1133">Transmembrane helix</keyword>
<dbReference type="Gene3D" id="6.10.340.10">
    <property type="match status" value="1"/>
</dbReference>
<dbReference type="PANTHER" id="PTHR43531">
    <property type="entry name" value="PROTEIN ICFG"/>
    <property type="match status" value="1"/>
</dbReference>
<keyword evidence="1" id="KW-0145">Chemotaxis</keyword>
<dbReference type="Pfam" id="PF18947">
    <property type="entry name" value="HAMP_2"/>
    <property type="match status" value="1"/>
</dbReference>
<evidence type="ECO:0000313" key="8">
    <source>
        <dbReference type="EMBL" id="TGJ76100.1"/>
    </source>
</evidence>
<protein>
    <submittedName>
        <fullName evidence="8">Methyl-accepting chemotaxis protein IV</fullName>
    </submittedName>
</protein>
<keyword evidence="9" id="KW-1185">Reference proteome</keyword>
<accession>A0A4Z0YAV7</accession>
<dbReference type="GO" id="GO:0004888">
    <property type="term" value="F:transmembrane signaling receptor activity"/>
    <property type="evidence" value="ECO:0007669"/>
    <property type="project" value="TreeGrafter"/>
</dbReference>
<evidence type="ECO:0000256" key="2">
    <source>
        <dbReference type="ARBA" id="ARBA00029447"/>
    </source>
</evidence>
<evidence type="ECO:0000256" key="3">
    <source>
        <dbReference type="PROSITE-ProRule" id="PRU00284"/>
    </source>
</evidence>
<dbReference type="EMBL" id="SRMQ01000008">
    <property type="protein sequence ID" value="TGJ76100.1"/>
    <property type="molecule type" value="Genomic_DNA"/>
</dbReference>
<feature type="domain" description="T-SNARE coiled-coil homology" evidence="6">
    <location>
        <begin position="575"/>
        <end position="637"/>
    </location>
</feature>
<evidence type="ECO:0000313" key="9">
    <source>
        <dbReference type="Proteomes" id="UP000297714"/>
    </source>
</evidence>
<proteinExistence type="inferred from homology"/>
<dbReference type="SUPFAM" id="SSF58104">
    <property type="entry name" value="Methyl-accepting chemotaxis protein (MCP) signaling domain"/>
    <property type="match status" value="1"/>
</dbReference>
<dbReference type="InterPro" id="IPR029151">
    <property type="entry name" value="Sensor-like_sf"/>
</dbReference>
<dbReference type="PROSITE" id="PS50192">
    <property type="entry name" value="T_SNARE"/>
    <property type="match status" value="1"/>
</dbReference>
<name>A0A4Z0YAV7_9FIRM</name>
<dbReference type="PANTHER" id="PTHR43531:SF11">
    <property type="entry name" value="METHYL-ACCEPTING CHEMOTAXIS PROTEIN 3"/>
    <property type="match status" value="1"/>
</dbReference>
<organism evidence="8 9">
    <name type="scientific">Caproiciproducens galactitolivorans</name>
    <dbReference type="NCBI Taxonomy" id="642589"/>
    <lineage>
        <taxon>Bacteria</taxon>
        <taxon>Bacillati</taxon>
        <taxon>Bacillota</taxon>
        <taxon>Clostridia</taxon>
        <taxon>Eubacteriales</taxon>
        <taxon>Acutalibacteraceae</taxon>
        <taxon>Caproiciproducens</taxon>
    </lineage>
</organism>
<dbReference type="Proteomes" id="UP000297714">
    <property type="component" value="Unassembled WGS sequence"/>
</dbReference>
<dbReference type="GO" id="GO:0007165">
    <property type="term" value="P:signal transduction"/>
    <property type="evidence" value="ECO:0007669"/>
    <property type="project" value="UniProtKB-KW"/>
</dbReference>
<dbReference type="CDD" id="cd11386">
    <property type="entry name" value="MCP_signal"/>
    <property type="match status" value="1"/>
</dbReference>
<dbReference type="SMART" id="SM00283">
    <property type="entry name" value="MA"/>
    <property type="match status" value="1"/>
</dbReference>
<dbReference type="PROSITE" id="PS50885">
    <property type="entry name" value="HAMP"/>
    <property type="match status" value="1"/>
</dbReference>
<dbReference type="CDD" id="cd12913">
    <property type="entry name" value="PDC1_MCP_like"/>
    <property type="match status" value="1"/>
</dbReference>
<dbReference type="PROSITE" id="PS50111">
    <property type="entry name" value="CHEMOTAXIS_TRANSDUC_2"/>
    <property type="match status" value="1"/>
</dbReference>
<dbReference type="InterPro" id="IPR004089">
    <property type="entry name" value="MCPsignal_dom"/>
</dbReference>
<evidence type="ECO:0000259" key="7">
    <source>
        <dbReference type="PROSITE" id="PS50885"/>
    </source>
</evidence>
<dbReference type="GO" id="GO:0006935">
    <property type="term" value="P:chemotaxis"/>
    <property type="evidence" value="ECO:0007669"/>
    <property type="project" value="UniProtKB-KW"/>
</dbReference>
<feature type="transmembrane region" description="Helical" evidence="4">
    <location>
        <begin position="289"/>
        <end position="313"/>
    </location>
</feature>
<keyword evidence="4" id="KW-0812">Transmembrane</keyword>
<sequence>MVSASKKITRKLAFKIPLKVVFAIAVMIVFICVFLNIYLTNLQQRSVMNNINAVAENNAYLASGYLNNLKTVASTFSKQVYQYKTLDAGLRDQLIRKDLASYLDDERIFSAYIALEPNSLFENTPSGRSYYEYRDGNTKRLDVADDYDTYKDGEYYAVSKQTGKAHITEPYTYKLSNGNTVWLITISSPIVDGNGKFLGVVTADILTDTINNLDYNLGGYTTSDNYILSTGSVYVSDTADKKKSGTKYSEKADNSVFKVSQPLKIDGIESKWTSNFTVGKSEALKDVSMLTLLISLVGIIGILIIGFVIILIIRRSLAPVNKIVTLSQEMGNGNLNSDIHVDTQDELGELAAISKETSQRLSEYVSEISQVLTEISNGNLKVDVTRDYVGDFSPIKKALVKIIDSLNIAFSEIGTAAIQVSTGAEEIANGAQSLSNGATEQAGSLEELSASIDEVSQKVKLNANNANNARILAEDAQRELEIGKETIGEMMAAITEIRDTSMEITKIIKTIDDIAFQTNILSLNAAVEAARAGSAGKGFAVVADEVRNLASKSAEAAKHTTTLIDNSVNAVENGTKIAAKTAELLNLIVAKFTDVNNLVTEIADASNEQASSISQIDTGVSQISSVVQMNSATAEESAASSEELSAQANLLKERVAKFELKTDLQISKE</sequence>
<evidence type="ECO:0000259" key="5">
    <source>
        <dbReference type="PROSITE" id="PS50111"/>
    </source>
</evidence>
<dbReference type="Pfam" id="PF00015">
    <property type="entry name" value="MCPsignal"/>
    <property type="match status" value="1"/>
</dbReference>
<feature type="domain" description="HAMP" evidence="7">
    <location>
        <begin position="314"/>
        <end position="366"/>
    </location>
</feature>
<evidence type="ECO:0000256" key="4">
    <source>
        <dbReference type="SAM" id="Phobius"/>
    </source>
</evidence>
<keyword evidence="4" id="KW-0472">Membrane</keyword>
<evidence type="ECO:0000259" key="6">
    <source>
        <dbReference type="PROSITE" id="PS50192"/>
    </source>
</evidence>
<feature type="domain" description="Methyl-accepting transducer" evidence="5">
    <location>
        <begin position="416"/>
        <end position="645"/>
    </location>
</feature>
<dbReference type="InterPro" id="IPR000727">
    <property type="entry name" value="T_SNARE_dom"/>
</dbReference>
<comment type="caution">
    <text evidence="8">The sequence shown here is derived from an EMBL/GenBank/DDBJ whole genome shotgun (WGS) entry which is preliminary data.</text>
</comment>
<feature type="transmembrane region" description="Helical" evidence="4">
    <location>
        <begin position="20"/>
        <end position="39"/>
    </location>
</feature>
<gene>
    <name evidence="8" type="primary">tap_3</name>
    <name evidence="8" type="ORF">CAGA_18210</name>
</gene>
<dbReference type="SUPFAM" id="SSF103190">
    <property type="entry name" value="Sensory domain-like"/>
    <property type="match status" value="1"/>
</dbReference>
<dbReference type="SMART" id="SM00304">
    <property type="entry name" value="HAMP"/>
    <property type="match status" value="1"/>
</dbReference>
<dbReference type="GO" id="GO:0005886">
    <property type="term" value="C:plasma membrane"/>
    <property type="evidence" value="ECO:0007669"/>
    <property type="project" value="TreeGrafter"/>
</dbReference>
<dbReference type="Gene3D" id="1.10.287.950">
    <property type="entry name" value="Methyl-accepting chemotaxis protein"/>
    <property type="match status" value="1"/>
</dbReference>
<dbReference type="OrthoDB" id="1862723at2"/>
<dbReference type="InterPro" id="IPR003660">
    <property type="entry name" value="HAMP_dom"/>
</dbReference>
<dbReference type="CDD" id="cd06225">
    <property type="entry name" value="HAMP"/>
    <property type="match status" value="1"/>
</dbReference>
<dbReference type="Gene3D" id="3.30.450.20">
    <property type="entry name" value="PAS domain"/>
    <property type="match status" value="1"/>
</dbReference>
<dbReference type="InterPro" id="IPR051310">
    <property type="entry name" value="MCP_chemotaxis"/>
</dbReference>
<evidence type="ECO:0000256" key="1">
    <source>
        <dbReference type="ARBA" id="ARBA00022500"/>
    </source>
</evidence>
<reference evidence="8 9" key="1">
    <citation type="submission" date="2019-04" db="EMBL/GenBank/DDBJ databases">
        <authorList>
            <person name="Poehlein A."/>
            <person name="Bengelsdorf F.R."/>
            <person name="Duerre P."/>
            <person name="Daniel R."/>
        </authorList>
    </citation>
    <scope>NUCLEOTIDE SEQUENCE [LARGE SCALE GENOMIC DNA]</scope>
    <source>
        <strain evidence="8 9">BS-1</strain>
    </source>
</reference>
<dbReference type="AlphaFoldDB" id="A0A4Z0YAV7"/>
<keyword evidence="3" id="KW-0807">Transducer</keyword>
<comment type="similarity">
    <text evidence="2">Belongs to the methyl-accepting chemotaxis (MCP) protein family.</text>
</comment>
<dbReference type="Pfam" id="PF00672">
    <property type="entry name" value="HAMP"/>
    <property type="match status" value="1"/>
</dbReference>